<dbReference type="EMBL" id="VSSQ01008175">
    <property type="protein sequence ID" value="MPM38113.1"/>
    <property type="molecule type" value="Genomic_DNA"/>
</dbReference>
<evidence type="ECO:0000313" key="2">
    <source>
        <dbReference type="EMBL" id="MPM38113.1"/>
    </source>
</evidence>
<dbReference type="Gene3D" id="3.10.180.10">
    <property type="entry name" value="2,3-Dihydroxybiphenyl 1,2-Dioxygenase, domain 1"/>
    <property type="match status" value="1"/>
</dbReference>
<dbReference type="InterPro" id="IPR004360">
    <property type="entry name" value="Glyas_Fos-R_dOase_dom"/>
</dbReference>
<dbReference type="AlphaFoldDB" id="A0A644ZHF2"/>
<dbReference type="SUPFAM" id="SSF54593">
    <property type="entry name" value="Glyoxalase/Bleomycin resistance protein/Dihydroxybiphenyl dioxygenase"/>
    <property type="match status" value="1"/>
</dbReference>
<dbReference type="InterPro" id="IPR029068">
    <property type="entry name" value="Glyas_Bleomycin-R_OHBP_Dase"/>
</dbReference>
<name>A0A644ZHF2_9ZZZZ</name>
<feature type="domain" description="VOC" evidence="1">
    <location>
        <begin position="9"/>
        <end position="136"/>
    </location>
</feature>
<reference evidence="2" key="1">
    <citation type="submission" date="2019-08" db="EMBL/GenBank/DDBJ databases">
        <authorList>
            <person name="Kucharzyk K."/>
            <person name="Murdoch R.W."/>
            <person name="Higgins S."/>
            <person name="Loffler F."/>
        </authorList>
    </citation>
    <scope>NUCLEOTIDE SEQUENCE</scope>
</reference>
<gene>
    <name evidence="2" type="ORF">SDC9_84740</name>
</gene>
<evidence type="ECO:0000259" key="1">
    <source>
        <dbReference type="PROSITE" id="PS51819"/>
    </source>
</evidence>
<dbReference type="Pfam" id="PF00903">
    <property type="entry name" value="Glyoxalase"/>
    <property type="match status" value="1"/>
</dbReference>
<dbReference type="InterPro" id="IPR037523">
    <property type="entry name" value="VOC_core"/>
</dbReference>
<organism evidence="2">
    <name type="scientific">bioreactor metagenome</name>
    <dbReference type="NCBI Taxonomy" id="1076179"/>
    <lineage>
        <taxon>unclassified sequences</taxon>
        <taxon>metagenomes</taxon>
        <taxon>ecological metagenomes</taxon>
    </lineage>
</organism>
<dbReference type="PANTHER" id="PTHR36503:SF1">
    <property type="entry name" value="BLR2520 PROTEIN"/>
    <property type="match status" value="1"/>
</dbReference>
<dbReference type="PANTHER" id="PTHR36503">
    <property type="entry name" value="BLR2520 PROTEIN"/>
    <property type="match status" value="1"/>
</dbReference>
<sequence length="146" mass="16462">MSALEHLTTLNDICLYVEDFDACLKFYVEKFGFRVKRLQPTPETANYAEFDFHGTAVTLWQIDGVRPLLNDAVLGALGHHFMIAVKVQSPELVDEIHKELTSRGVECAKEPETYPFGARSAYYFDCERNIWEVFAWVGGGNGPGLV</sequence>
<protein>
    <recommendedName>
        <fullName evidence="1">VOC domain-containing protein</fullName>
    </recommendedName>
</protein>
<proteinExistence type="predicted"/>
<dbReference type="PROSITE" id="PS51819">
    <property type="entry name" value="VOC"/>
    <property type="match status" value="1"/>
</dbReference>
<comment type="caution">
    <text evidence="2">The sequence shown here is derived from an EMBL/GenBank/DDBJ whole genome shotgun (WGS) entry which is preliminary data.</text>
</comment>
<accession>A0A644ZHF2</accession>